<comment type="caution">
    <text evidence="4">The sequence shown here is derived from an EMBL/GenBank/DDBJ whole genome shotgun (WGS) entry which is preliminary data.</text>
</comment>
<dbReference type="GO" id="GO:0005886">
    <property type="term" value="C:plasma membrane"/>
    <property type="evidence" value="ECO:0007669"/>
    <property type="project" value="UniProtKB-SubCell"/>
</dbReference>
<evidence type="ECO:0000256" key="3">
    <source>
        <dbReference type="SAM" id="MobiDB-lite"/>
    </source>
</evidence>
<evidence type="ECO:0000256" key="1">
    <source>
        <dbReference type="ARBA" id="ARBA00007613"/>
    </source>
</evidence>
<dbReference type="PANTHER" id="PTHR30203:SF33">
    <property type="entry name" value="BLR4455 PROTEIN"/>
    <property type="match status" value="1"/>
</dbReference>
<accession>A0A7X6BCW7</accession>
<dbReference type="Proteomes" id="UP000531251">
    <property type="component" value="Unassembled WGS sequence"/>
</dbReference>
<dbReference type="InterPro" id="IPR003423">
    <property type="entry name" value="OMP_efflux"/>
</dbReference>
<keyword evidence="2" id="KW-0812">Transmembrane</keyword>
<feature type="region of interest" description="Disordered" evidence="3">
    <location>
        <begin position="450"/>
        <end position="487"/>
    </location>
</feature>
<dbReference type="Gene3D" id="2.20.200.10">
    <property type="entry name" value="Outer membrane efflux proteins (OEP)"/>
    <property type="match status" value="1"/>
</dbReference>
<comment type="similarity">
    <text evidence="1 2">Belongs to the outer membrane factor (OMF) (TC 1.B.17) family.</text>
</comment>
<gene>
    <name evidence="4" type="ORF">GGR89_002857</name>
</gene>
<feature type="compositionally biased region" description="Gly residues" evidence="3">
    <location>
        <begin position="450"/>
        <end position="459"/>
    </location>
</feature>
<dbReference type="Pfam" id="PF02321">
    <property type="entry name" value="OEP"/>
    <property type="match status" value="2"/>
</dbReference>
<protein>
    <submittedName>
        <fullName evidence="4">NodT family efflux transporter outer membrane factor (OMF) lipoprotein</fullName>
    </submittedName>
</protein>
<keyword evidence="2" id="KW-0472">Membrane</keyword>
<dbReference type="NCBIfam" id="TIGR01845">
    <property type="entry name" value="outer_NodT"/>
    <property type="match status" value="1"/>
</dbReference>
<name>A0A7X6BCW7_9SPHN</name>
<keyword evidence="5" id="KW-1185">Reference proteome</keyword>
<dbReference type="SUPFAM" id="SSF56954">
    <property type="entry name" value="Outer membrane efflux proteins (OEP)"/>
    <property type="match status" value="1"/>
</dbReference>
<keyword evidence="2" id="KW-0564">Palmitate</keyword>
<dbReference type="EMBL" id="JAATJB010000009">
    <property type="protein sequence ID" value="NJB98524.1"/>
    <property type="molecule type" value="Genomic_DNA"/>
</dbReference>
<sequence length="487" mass="50738">MKRADGLAALLLLHACAGPQHPAPSDAAVTIPAGWRGGGGAGPVAADWWRGFHDPALDALVARALAGNLDLRIAVTRIERARAQLRGTAAVAQPSAALGATGGTSRSLNPFGIGVDQQRGQGELDLAYEVDLFGRLRQSTQAARDAWLASQDARDALRIVLIATVVEAYLNLRAADARLAIVRQTVEERRQERDLIGRRFHAGYASRLEDQQAEAALEAAARLVPSTLLARTVQEDALAQLLGIPPTDIVSAGEAVAGVPDVPAALPSEVVRQRPDIAAAERRLAAADHRLAAARAAFLPRLQLAGSAGGVASTVLADPVSLFALGGSVLAPLFQGGALRAGRDAAAARRDAAAYAYKAAVLQAFREVEDAMASVRYVTEETAAAQQQVAALEQAYRAARRRYQAGYASYLEQLDAERALLAGRLDASDLRFRRLAAIAGLNRSIGGGWTEAGAGGEGGTSRPAEKAIGGVSTPAAQAIDLATPPNS</sequence>
<keyword evidence="2 4" id="KW-0449">Lipoprotein</keyword>
<dbReference type="AlphaFoldDB" id="A0A7X6BCW7"/>
<evidence type="ECO:0000313" key="5">
    <source>
        <dbReference type="Proteomes" id="UP000531251"/>
    </source>
</evidence>
<dbReference type="GO" id="GO:0015562">
    <property type="term" value="F:efflux transmembrane transporter activity"/>
    <property type="evidence" value="ECO:0007669"/>
    <property type="project" value="InterPro"/>
</dbReference>
<organism evidence="4 5">
    <name type="scientific">Sphingomonas trueperi</name>
    <dbReference type="NCBI Taxonomy" id="53317"/>
    <lineage>
        <taxon>Bacteria</taxon>
        <taxon>Pseudomonadati</taxon>
        <taxon>Pseudomonadota</taxon>
        <taxon>Alphaproteobacteria</taxon>
        <taxon>Sphingomonadales</taxon>
        <taxon>Sphingomonadaceae</taxon>
        <taxon>Sphingomonas</taxon>
    </lineage>
</organism>
<dbReference type="InterPro" id="IPR010131">
    <property type="entry name" value="MdtP/NodT-like"/>
</dbReference>
<dbReference type="PANTHER" id="PTHR30203">
    <property type="entry name" value="OUTER MEMBRANE CATION EFFLUX PROTEIN"/>
    <property type="match status" value="1"/>
</dbReference>
<dbReference type="Gene3D" id="1.20.1600.10">
    <property type="entry name" value="Outer membrane efflux proteins (OEP)"/>
    <property type="match status" value="1"/>
</dbReference>
<keyword evidence="2" id="KW-1134">Transmembrane beta strand</keyword>
<dbReference type="RefSeq" id="WP_167712984.1">
    <property type="nucleotide sequence ID" value="NZ_BAAADY010000011.1"/>
</dbReference>
<evidence type="ECO:0000313" key="4">
    <source>
        <dbReference type="EMBL" id="NJB98524.1"/>
    </source>
</evidence>
<evidence type="ECO:0000256" key="2">
    <source>
        <dbReference type="RuleBase" id="RU362097"/>
    </source>
</evidence>
<comment type="subcellular location">
    <subcellularLocation>
        <location evidence="2">Cell membrane</location>
        <topology evidence="2">Lipid-anchor</topology>
    </subcellularLocation>
</comment>
<proteinExistence type="inferred from homology"/>
<reference evidence="4 5" key="1">
    <citation type="submission" date="2020-03" db="EMBL/GenBank/DDBJ databases">
        <title>Genomic Encyclopedia of Type Strains, Phase IV (KMG-IV): sequencing the most valuable type-strain genomes for metagenomic binning, comparative biology and taxonomic classification.</title>
        <authorList>
            <person name="Goeker M."/>
        </authorList>
    </citation>
    <scope>NUCLEOTIDE SEQUENCE [LARGE SCALE GENOMIC DNA]</scope>
    <source>
        <strain evidence="4 5">DSM 7225</strain>
    </source>
</reference>